<dbReference type="PROSITE" id="PS50042">
    <property type="entry name" value="CNMP_BINDING_3"/>
    <property type="match status" value="1"/>
</dbReference>
<evidence type="ECO:0000256" key="3">
    <source>
        <dbReference type="ARBA" id="ARBA00023163"/>
    </source>
</evidence>
<evidence type="ECO:0000256" key="2">
    <source>
        <dbReference type="ARBA" id="ARBA00023125"/>
    </source>
</evidence>
<keyword evidence="1" id="KW-0805">Transcription regulation</keyword>
<dbReference type="Pfam" id="PF13545">
    <property type="entry name" value="HTH_Crp_2"/>
    <property type="match status" value="1"/>
</dbReference>
<dbReference type="PRINTS" id="PR00034">
    <property type="entry name" value="HTHCRP"/>
</dbReference>
<proteinExistence type="predicted"/>
<dbReference type="SUPFAM" id="SSF51206">
    <property type="entry name" value="cAMP-binding domain-like"/>
    <property type="match status" value="1"/>
</dbReference>
<dbReference type="InterPro" id="IPR012318">
    <property type="entry name" value="HTH_CRP"/>
</dbReference>
<dbReference type="PANTHER" id="PTHR24567:SF26">
    <property type="entry name" value="REGULATORY PROTEIN YEIL"/>
    <property type="match status" value="1"/>
</dbReference>
<dbReference type="GO" id="GO:0003700">
    <property type="term" value="F:DNA-binding transcription factor activity"/>
    <property type="evidence" value="ECO:0007669"/>
    <property type="project" value="TreeGrafter"/>
</dbReference>
<dbReference type="InterPro" id="IPR014710">
    <property type="entry name" value="RmlC-like_jellyroll"/>
</dbReference>
<evidence type="ECO:0000256" key="1">
    <source>
        <dbReference type="ARBA" id="ARBA00023015"/>
    </source>
</evidence>
<organism evidence="5">
    <name type="scientific">marine metagenome</name>
    <dbReference type="NCBI Taxonomy" id="408172"/>
    <lineage>
        <taxon>unclassified sequences</taxon>
        <taxon>metagenomes</taxon>
        <taxon>ecological metagenomes</taxon>
    </lineage>
</organism>
<dbReference type="EMBL" id="UINC01033779">
    <property type="protein sequence ID" value="SVB23581.1"/>
    <property type="molecule type" value="Genomic_DNA"/>
</dbReference>
<dbReference type="SUPFAM" id="SSF46785">
    <property type="entry name" value="Winged helix' DNA-binding domain"/>
    <property type="match status" value="1"/>
</dbReference>
<dbReference type="InterPro" id="IPR050397">
    <property type="entry name" value="Env_Response_Regulators"/>
</dbReference>
<keyword evidence="2" id="KW-0238">DNA-binding</keyword>
<protein>
    <recommendedName>
        <fullName evidence="4">Cyclic nucleotide-binding domain-containing protein</fullName>
    </recommendedName>
</protein>
<dbReference type="SMART" id="SM00100">
    <property type="entry name" value="cNMP"/>
    <property type="match status" value="1"/>
</dbReference>
<name>A0A382CD20_9ZZZZ</name>
<feature type="domain" description="Cyclic nucleotide-binding" evidence="4">
    <location>
        <begin position="20"/>
        <end position="91"/>
    </location>
</feature>
<keyword evidence="3" id="KW-0804">Transcription</keyword>
<dbReference type="PANTHER" id="PTHR24567">
    <property type="entry name" value="CRP FAMILY TRANSCRIPTIONAL REGULATORY PROTEIN"/>
    <property type="match status" value="1"/>
</dbReference>
<evidence type="ECO:0000313" key="5">
    <source>
        <dbReference type="EMBL" id="SVB23581.1"/>
    </source>
</evidence>
<dbReference type="GO" id="GO:0003677">
    <property type="term" value="F:DNA binding"/>
    <property type="evidence" value="ECO:0007669"/>
    <property type="project" value="UniProtKB-KW"/>
</dbReference>
<dbReference type="InterPro" id="IPR036390">
    <property type="entry name" value="WH_DNA-bd_sf"/>
</dbReference>
<evidence type="ECO:0000259" key="4">
    <source>
        <dbReference type="PROSITE" id="PS50042"/>
    </source>
</evidence>
<dbReference type="InterPro" id="IPR036388">
    <property type="entry name" value="WH-like_DNA-bd_sf"/>
</dbReference>
<dbReference type="InterPro" id="IPR018490">
    <property type="entry name" value="cNMP-bd_dom_sf"/>
</dbReference>
<dbReference type="AlphaFoldDB" id="A0A382CD20"/>
<dbReference type="GO" id="GO:0005829">
    <property type="term" value="C:cytosol"/>
    <property type="evidence" value="ECO:0007669"/>
    <property type="project" value="TreeGrafter"/>
</dbReference>
<reference evidence="5" key="1">
    <citation type="submission" date="2018-05" db="EMBL/GenBank/DDBJ databases">
        <authorList>
            <person name="Lanie J.A."/>
            <person name="Ng W.-L."/>
            <person name="Kazmierczak K.M."/>
            <person name="Andrzejewski T.M."/>
            <person name="Davidsen T.M."/>
            <person name="Wayne K.J."/>
            <person name="Tettelin H."/>
            <person name="Glass J.I."/>
            <person name="Rusch D."/>
            <person name="Podicherti R."/>
            <person name="Tsui H.-C.T."/>
            <person name="Winkler M.E."/>
        </authorList>
    </citation>
    <scope>NUCLEOTIDE SEQUENCE</scope>
</reference>
<dbReference type="CDD" id="cd00038">
    <property type="entry name" value="CAP_ED"/>
    <property type="match status" value="1"/>
</dbReference>
<gene>
    <name evidence="5" type="ORF">METZ01_LOCUS176435</name>
</gene>
<dbReference type="InterPro" id="IPR000595">
    <property type="entry name" value="cNMP-bd_dom"/>
</dbReference>
<dbReference type="Gene3D" id="2.60.120.10">
    <property type="entry name" value="Jelly Rolls"/>
    <property type="match status" value="1"/>
</dbReference>
<sequence>MNAKLNNTLQYLKFLSELPLFNDIPDQEIKSLLSLIKVRNYQRGEILSIKVDKRSRLYITLDGQFKLTKVNERGDEMIIRLIGKGEIVSPMHFSHYYEVSAEFIKDTALLYLSEDTVNKLVKDSPSFAKNIINMLAENIQSLMLNSEVWRLKNTKERVGWFLASININNFGKLSLSKSLIASYLGMTPESFSRSLKKLSKEGIYIENNTVKQTFGNELCLYCDKVTGANCELFKSVDCIHRNS</sequence>
<dbReference type="Pfam" id="PF00027">
    <property type="entry name" value="cNMP_binding"/>
    <property type="match status" value="1"/>
</dbReference>
<dbReference type="Gene3D" id="1.10.10.10">
    <property type="entry name" value="Winged helix-like DNA-binding domain superfamily/Winged helix DNA-binding domain"/>
    <property type="match status" value="1"/>
</dbReference>
<accession>A0A382CD20</accession>